<protein>
    <recommendedName>
        <fullName evidence="3">Transposase</fullName>
    </recommendedName>
</protein>
<dbReference type="InterPro" id="IPR036397">
    <property type="entry name" value="RNaseH_sf"/>
</dbReference>
<dbReference type="AlphaFoldDB" id="A0AA88IEM5"/>
<proteinExistence type="predicted"/>
<dbReference type="EMBL" id="JAVRJZ010000003">
    <property type="protein sequence ID" value="KAK2725286.1"/>
    <property type="molecule type" value="Genomic_DNA"/>
</dbReference>
<accession>A0AA88IEM5</accession>
<dbReference type="Proteomes" id="UP001187531">
    <property type="component" value="Unassembled WGS sequence"/>
</dbReference>
<dbReference type="GO" id="GO:0003676">
    <property type="term" value="F:nucleic acid binding"/>
    <property type="evidence" value="ECO:0007669"/>
    <property type="project" value="InterPro"/>
</dbReference>
<evidence type="ECO:0000313" key="2">
    <source>
        <dbReference type="Proteomes" id="UP001187531"/>
    </source>
</evidence>
<dbReference type="PANTHER" id="PTHR47326:SF1">
    <property type="entry name" value="HTH PSQ-TYPE DOMAIN-CONTAINING PROTEIN"/>
    <property type="match status" value="1"/>
</dbReference>
<sequence>MTIDDLMLPISYCLQVSPGTYESQREQKLNDALSQLLDQIVNDQKLNPKDKKKKLKQGVPEVAHHICGRRKSATDEKTSTMVLTNFARSPVKSVMKISQELTISKSSVHRIFKTQKFHQYKVHLVQAIHGDDTDSDEAIFHLNGQVNRHNMRYWSEVNPNWHEEGHHQTNPMIMVWAGIWEEEIVGPWFFNTSNVIGETYLELLQTFLFEYLDNIPIIRRRNLLFQQDGAPPHFAICVRDYLNQSFPERWIGRRSPVEWPPRSPNLTPLDYFLWGHLKFVVYQNRPRTLDDLKDAIITGCQKITTETLIRERESMHVFKLKVNNLSIYCDFD</sequence>
<evidence type="ECO:0008006" key="3">
    <source>
        <dbReference type="Google" id="ProtNLM"/>
    </source>
</evidence>
<keyword evidence="2" id="KW-1185">Reference proteome</keyword>
<comment type="caution">
    <text evidence="1">The sequence shown here is derived from an EMBL/GenBank/DDBJ whole genome shotgun (WGS) entry which is preliminary data.</text>
</comment>
<gene>
    <name evidence="1" type="ORF">QYM36_001664</name>
</gene>
<name>A0AA88IEM5_ARTSF</name>
<organism evidence="1 2">
    <name type="scientific">Artemia franciscana</name>
    <name type="common">Brine shrimp</name>
    <name type="synonym">Artemia sanfranciscana</name>
    <dbReference type="NCBI Taxonomy" id="6661"/>
    <lineage>
        <taxon>Eukaryota</taxon>
        <taxon>Metazoa</taxon>
        <taxon>Ecdysozoa</taxon>
        <taxon>Arthropoda</taxon>
        <taxon>Crustacea</taxon>
        <taxon>Branchiopoda</taxon>
        <taxon>Anostraca</taxon>
        <taxon>Artemiidae</taxon>
        <taxon>Artemia</taxon>
    </lineage>
</organism>
<dbReference type="Gene3D" id="3.30.420.10">
    <property type="entry name" value="Ribonuclease H-like superfamily/Ribonuclease H"/>
    <property type="match status" value="1"/>
</dbReference>
<evidence type="ECO:0000313" key="1">
    <source>
        <dbReference type="EMBL" id="KAK2725286.1"/>
    </source>
</evidence>
<reference evidence="1" key="1">
    <citation type="submission" date="2023-07" db="EMBL/GenBank/DDBJ databases">
        <title>Chromosome-level genome assembly of Artemia franciscana.</title>
        <authorList>
            <person name="Jo E."/>
        </authorList>
    </citation>
    <scope>NUCLEOTIDE SEQUENCE</scope>
    <source>
        <tissue evidence="1">Whole body</tissue>
    </source>
</reference>
<dbReference type="PANTHER" id="PTHR47326">
    <property type="entry name" value="TRANSPOSABLE ELEMENT TC3 TRANSPOSASE-LIKE PROTEIN"/>
    <property type="match status" value="1"/>
</dbReference>